<dbReference type="InterPro" id="IPR029058">
    <property type="entry name" value="AB_hydrolase_fold"/>
</dbReference>
<reference evidence="1" key="1">
    <citation type="journal article" date="2020" name="mSystems">
        <title>Genome- and Community-Level Interaction Insights into Carbon Utilization and Element Cycling Functions of Hydrothermarchaeota in Hydrothermal Sediment.</title>
        <authorList>
            <person name="Zhou Z."/>
            <person name="Liu Y."/>
            <person name="Xu W."/>
            <person name="Pan J."/>
            <person name="Luo Z.H."/>
            <person name="Li M."/>
        </authorList>
    </citation>
    <scope>NUCLEOTIDE SEQUENCE [LARGE SCALE GENOMIC DNA]</scope>
    <source>
        <strain evidence="1">HyVt-628</strain>
    </source>
</reference>
<accession>A0A7C5DER8</accession>
<evidence type="ECO:0000313" key="1">
    <source>
        <dbReference type="EMBL" id="HHE08024.1"/>
    </source>
</evidence>
<comment type="caution">
    <text evidence="1">The sequence shown here is derived from an EMBL/GenBank/DDBJ whole genome shotgun (WGS) entry which is preliminary data.</text>
</comment>
<proteinExistence type="predicted"/>
<name>A0A7C5DER8_9CHLB</name>
<dbReference type="Proteomes" id="UP000886059">
    <property type="component" value="Unassembled WGS sequence"/>
</dbReference>
<dbReference type="Gene3D" id="3.40.50.1820">
    <property type="entry name" value="alpha/beta hydrolase"/>
    <property type="match status" value="1"/>
</dbReference>
<dbReference type="EMBL" id="DRSK01000223">
    <property type="protein sequence ID" value="HHE08024.1"/>
    <property type="molecule type" value="Genomic_DNA"/>
</dbReference>
<gene>
    <name evidence="1" type="ORF">ENL01_03950</name>
</gene>
<organism evidence="1">
    <name type="scientific">Chlorobaculum parvum</name>
    <dbReference type="NCBI Taxonomy" id="274539"/>
    <lineage>
        <taxon>Bacteria</taxon>
        <taxon>Pseudomonadati</taxon>
        <taxon>Chlorobiota</taxon>
        <taxon>Chlorobiia</taxon>
        <taxon>Chlorobiales</taxon>
        <taxon>Chlorobiaceae</taxon>
        <taxon>Chlorobaculum</taxon>
    </lineage>
</organism>
<protein>
    <submittedName>
        <fullName evidence="1">Phospholipase</fullName>
    </submittedName>
</protein>
<dbReference type="SUPFAM" id="SSF53474">
    <property type="entry name" value="alpha/beta-Hydrolases"/>
    <property type="match status" value="1"/>
</dbReference>
<sequence>MTEHHLETAITGRYLVEAPEGSGPFPLLAGFHGYGQTAEDELALLRQIPGSERFARCSIEALHPFINAKGKPGASWMTGCEREIRITENVRYVDTALDRVITEIPVDSRLVLHGFSQGVGMACRTAVLGRHTVTAVMFLGGDIPPELDDLAWMRAVHIGRGERDHLYRQERFDSDCARLRVDGIEPTACQYTGGHAPTEKYFKAAGKFLDAMG</sequence>
<dbReference type="AlphaFoldDB" id="A0A7C5DER8"/>